<dbReference type="RefSeq" id="WP_260975264.1">
    <property type="nucleotide sequence ID" value="NZ_JAOANI010000014.1"/>
</dbReference>
<dbReference type="EMBL" id="JAOANI010000014">
    <property type="protein sequence ID" value="MCT7358341.1"/>
    <property type="molecule type" value="Genomic_DNA"/>
</dbReference>
<proteinExistence type="inferred from homology"/>
<reference evidence="4" key="1">
    <citation type="journal article" date="2022" name="Front. Microbiol.">
        <title>Genome-based taxonomic rearrangement of Oceanobacter-related bacteria including the description of Thalassolituus hydrocarbonoclasticus sp. nov. and Thalassolituus pacificus sp. nov. and emended description of the genus Thalassolituus.</title>
        <authorList>
            <person name="Dong C."/>
            <person name="Wei L."/>
            <person name="Wang J."/>
            <person name="Lai Q."/>
            <person name="Huang Z."/>
            <person name="Shao Z."/>
        </authorList>
    </citation>
    <scope>NUCLEOTIDE SEQUENCE</scope>
    <source>
        <strain evidence="4">59MF3M-4</strain>
    </source>
</reference>
<reference evidence="4" key="2">
    <citation type="submission" date="2022-08" db="EMBL/GenBank/DDBJ databases">
        <authorList>
            <person name="Dong C."/>
        </authorList>
    </citation>
    <scope>NUCLEOTIDE SEQUENCE</scope>
    <source>
        <strain evidence="4">59MF3M-4</strain>
    </source>
</reference>
<name>A0A9X2WDD2_9GAMM</name>
<evidence type="ECO:0000313" key="4">
    <source>
        <dbReference type="EMBL" id="MCT7358341.1"/>
    </source>
</evidence>
<dbReference type="Pfam" id="PF03938">
    <property type="entry name" value="OmpH"/>
    <property type="match status" value="1"/>
</dbReference>
<keyword evidence="5" id="KW-1185">Reference proteome</keyword>
<dbReference type="Gene3D" id="3.30.910.20">
    <property type="entry name" value="Skp domain"/>
    <property type="match status" value="1"/>
</dbReference>
<protein>
    <submittedName>
        <fullName evidence="4">OmpH family outer membrane protein</fullName>
    </submittedName>
</protein>
<sequence>MVTVLKDSSSPWDRFSDCNDKINKESGMRWFIGVLAALCVQVAAAETTNVGVVDMERALFLSDAAKVSVKQFEVDNKADIEKLKGLEKDLLALKEKTEKDGDVMSDDERRKLANDYEQKSTEYKFYGRKLQQLEQKWKREFFQTQLPQLEKLLKAIIDEGGYDVVLQSGAVIYSSPKTDLTKLLLERLNAK</sequence>
<dbReference type="GO" id="GO:0005829">
    <property type="term" value="C:cytosol"/>
    <property type="evidence" value="ECO:0007669"/>
    <property type="project" value="TreeGrafter"/>
</dbReference>
<dbReference type="PANTHER" id="PTHR35089">
    <property type="entry name" value="CHAPERONE PROTEIN SKP"/>
    <property type="match status" value="1"/>
</dbReference>
<dbReference type="AlphaFoldDB" id="A0A9X2WDD2"/>
<keyword evidence="3" id="KW-0175">Coiled coil</keyword>
<dbReference type="InterPro" id="IPR024930">
    <property type="entry name" value="Skp_dom_sf"/>
</dbReference>
<dbReference type="GO" id="GO:0051082">
    <property type="term" value="F:unfolded protein binding"/>
    <property type="evidence" value="ECO:0007669"/>
    <property type="project" value="InterPro"/>
</dbReference>
<evidence type="ECO:0000313" key="5">
    <source>
        <dbReference type="Proteomes" id="UP001147830"/>
    </source>
</evidence>
<feature type="coiled-coil region" evidence="3">
    <location>
        <begin position="76"/>
        <end position="136"/>
    </location>
</feature>
<organism evidence="4 5">
    <name type="scientific">Thalassolituus pacificus</name>
    <dbReference type="NCBI Taxonomy" id="2975440"/>
    <lineage>
        <taxon>Bacteria</taxon>
        <taxon>Pseudomonadati</taxon>
        <taxon>Pseudomonadota</taxon>
        <taxon>Gammaproteobacteria</taxon>
        <taxon>Oceanospirillales</taxon>
        <taxon>Oceanospirillaceae</taxon>
        <taxon>Thalassolituus</taxon>
    </lineage>
</organism>
<comment type="caution">
    <text evidence="4">The sequence shown here is derived from an EMBL/GenBank/DDBJ whole genome shotgun (WGS) entry which is preliminary data.</text>
</comment>
<evidence type="ECO:0000256" key="1">
    <source>
        <dbReference type="ARBA" id="ARBA00009091"/>
    </source>
</evidence>
<gene>
    <name evidence="4" type="ORF">NYR02_04815</name>
</gene>
<dbReference type="PANTHER" id="PTHR35089:SF1">
    <property type="entry name" value="CHAPERONE PROTEIN SKP"/>
    <property type="match status" value="1"/>
</dbReference>
<dbReference type="SMART" id="SM00935">
    <property type="entry name" value="OmpH"/>
    <property type="match status" value="1"/>
</dbReference>
<keyword evidence="2" id="KW-0732">Signal</keyword>
<dbReference type="GO" id="GO:0050821">
    <property type="term" value="P:protein stabilization"/>
    <property type="evidence" value="ECO:0007669"/>
    <property type="project" value="TreeGrafter"/>
</dbReference>
<accession>A0A9X2WDD2</accession>
<dbReference type="Proteomes" id="UP001147830">
    <property type="component" value="Unassembled WGS sequence"/>
</dbReference>
<evidence type="ECO:0000256" key="3">
    <source>
        <dbReference type="SAM" id="Coils"/>
    </source>
</evidence>
<comment type="similarity">
    <text evidence="1">Belongs to the Skp family.</text>
</comment>
<evidence type="ECO:0000256" key="2">
    <source>
        <dbReference type="ARBA" id="ARBA00022729"/>
    </source>
</evidence>
<dbReference type="InterPro" id="IPR005632">
    <property type="entry name" value="Chaperone_Skp"/>
</dbReference>
<dbReference type="SUPFAM" id="SSF111384">
    <property type="entry name" value="OmpH-like"/>
    <property type="match status" value="1"/>
</dbReference>